<sequence length="490" mass="54601">MISSPHLGTCTTGECLSYISSSPTSARSHLEPAMALSTLLRRVPLQLPFHLQAARTFASVIEPRVGRHVAQPLYFKDEPVTPTVRTVLPGPNTKEILARLDQYQDTRSIVFVADYQKSRGNYVVDADGNTFLDLYCQIASLPVGYNNQALLDLVKTPEFATALANRWVFACFPALGVAPNNDWVDSVEQAFMKVAPKGLTNIFTGVCGFGILASKSGPGCHLSHHVLTKLPLPFKNPPLQADFPQLKYPLIEHEKYNRAEEQRCLDSVVNILKTWHNPVVAVVVEPIQAEGGDNHASAAFFRSLRQVCLDHNTLFIVDEVQTGVGATGTFWAHSKWDLTTPPDIVTFSKKFQAAGYYYRPELRPNAPYRNYNTWMGDQVRAMQAAEIVREIETKNLLENVRDVGEYLMHELAGIAARRRGTLLNLRGEGTFIAFDMEDGPARDKFIGDMRGVGVNMGGCGDRAVRLRPMLVFQKRHADIFLDRVEEVLSK</sequence>
<evidence type="ECO:0000256" key="5">
    <source>
        <dbReference type="ARBA" id="ARBA00022898"/>
    </source>
</evidence>
<keyword evidence="3" id="KW-0032">Aminotransferase</keyword>
<name>A0A433QK09_9FUNG</name>
<dbReference type="GO" id="GO:0008483">
    <property type="term" value="F:transaminase activity"/>
    <property type="evidence" value="ECO:0007669"/>
    <property type="project" value="UniProtKB-KW"/>
</dbReference>
<dbReference type="EMBL" id="RBNJ01004272">
    <property type="protein sequence ID" value="RUS30108.1"/>
    <property type="molecule type" value="Genomic_DNA"/>
</dbReference>
<dbReference type="GO" id="GO:0009450">
    <property type="term" value="P:gamma-aminobutyric acid catabolic process"/>
    <property type="evidence" value="ECO:0007669"/>
    <property type="project" value="TreeGrafter"/>
</dbReference>
<evidence type="ECO:0000256" key="1">
    <source>
        <dbReference type="ARBA" id="ARBA00001933"/>
    </source>
</evidence>
<dbReference type="GO" id="GO:0005739">
    <property type="term" value="C:mitochondrion"/>
    <property type="evidence" value="ECO:0007669"/>
    <property type="project" value="TreeGrafter"/>
</dbReference>
<dbReference type="Gene3D" id="3.40.640.10">
    <property type="entry name" value="Type I PLP-dependent aspartate aminotransferase-like (Major domain)"/>
    <property type="match status" value="1"/>
</dbReference>
<dbReference type="PIRSF" id="PIRSF000521">
    <property type="entry name" value="Transaminase_4ab_Lys_Orn"/>
    <property type="match status" value="1"/>
</dbReference>
<dbReference type="InterPro" id="IPR015424">
    <property type="entry name" value="PyrdxlP-dep_Trfase"/>
</dbReference>
<accession>A0A433QK09</accession>
<dbReference type="Pfam" id="PF00202">
    <property type="entry name" value="Aminotran_3"/>
    <property type="match status" value="2"/>
</dbReference>
<dbReference type="PANTHER" id="PTHR43206:SF1">
    <property type="entry name" value="4-AMINOBUTYRATE AMINOTRANSFERASE, MITOCHONDRIAL"/>
    <property type="match status" value="1"/>
</dbReference>
<dbReference type="InterPro" id="IPR015422">
    <property type="entry name" value="PyrdxlP-dep_Trfase_small"/>
</dbReference>
<evidence type="ECO:0000313" key="7">
    <source>
        <dbReference type="EMBL" id="RUS30108.1"/>
    </source>
</evidence>
<dbReference type="AlphaFoldDB" id="A0A433QK09"/>
<dbReference type="PROSITE" id="PS00600">
    <property type="entry name" value="AA_TRANSFER_CLASS_3"/>
    <property type="match status" value="1"/>
</dbReference>
<dbReference type="Gene3D" id="3.90.1150.10">
    <property type="entry name" value="Aspartate Aminotransferase, domain 1"/>
    <property type="match status" value="2"/>
</dbReference>
<organism evidence="7 8">
    <name type="scientific">Jimgerdemannia flammicorona</name>
    <dbReference type="NCBI Taxonomy" id="994334"/>
    <lineage>
        <taxon>Eukaryota</taxon>
        <taxon>Fungi</taxon>
        <taxon>Fungi incertae sedis</taxon>
        <taxon>Mucoromycota</taxon>
        <taxon>Mucoromycotina</taxon>
        <taxon>Endogonomycetes</taxon>
        <taxon>Endogonales</taxon>
        <taxon>Endogonaceae</taxon>
        <taxon>Jimgerdemannia</taxon>
    </lineage>
</organism>
<comment type="caution">
    <text evidence="7">The sequence shown here is derived from an EMBL/GenBank/DDBJ whole genome shotgun (WGS) entry which is preliminary data.</text>
</comment>
<keyword evidence="8" id="KW-1185">Reference proteome</keyword>
<dbReference type="SUPFAM" id="SSF53383">
    <property type="entry name" value="PLP-dependent transferases"/>
    <property type="match status" value="1"/>
</dbReference>
<dbReference type="InterPro" id="IPR005814">
    <property type="entry name" value="Aminotrans_3"/>
</dbReference>
<dbReference type="Proteomes" id="UP000274822">
    <property type="component" value="Unassembled WGS sequence"/>
</dbReference>
<dbReference type="InterPro" id="IPR049704">
    <property type="entry name" value="Aminotrans_3_PPA_site"/>
</dbReference>
<dbReference type="GO" id="GO:0030170">
    <property type="term" value="F:pyridoxal phosphate binding"/>
    <property type="evidence" value="ECO:0007669"/>
    <property type="project" value="InterPro"/>
</dbReference>
<evidence type="ECO:0000256" key="6">
    <source>
        <dbReference type="RuleBase" id="RU003560"/>
    </source>
</evidence>
<keyword evidence="4" id="KW-0808">Transferase</keyword>
<comment type="cofactor">
    <cofactor evidence="1">
        <name>pyridoxal 5'-phosphate</name>
        <dbReference type="ChEBI" id="CHEBI:597326"/>
    </cofactor>
</comment>
<dbReference type="PANTHER" id="PTHR43206">
    <property type="entry name" value="AMINOTRANSFERASE"/>
    <property type="match status" value="1"/>
</dbReference>
<keyword evidence="5 6" id="KW-0663">Pyridoxal phosphate</keyword>
<reference evidence="7 8" key="1">
    <citation type="journal article" date="2018" name="New Phytol.">
        <title>Phylogenomics of Endogonaceae and evolution of mycorrhizas within Mucoromycota.</title>
        <authorList>
            <person name="Chang Y."/>
            <person name="Desiro A."/>
            <person name="Na H."/>
            <person name="Sandor L."/>
            <person name="Lipzen A."/>
            <person name="Clum A."/>
            <person name="Barry K."/>
            <person name="Grigoriev I.V."/>
            <person name="Martin F.M."/>
            <person name="Stajich J.E."/>
            <person name="Smith M.E."/>
            <person name="Bonito G."/>
            <person name="Spatafora J.W."/>
        </authorList>
    </citation>
    <scope>NUCLEOTIDE SEQUENCE [LARGE SCALE GENOMIC DNA]</scope>
    <source>
        <strain evidence="7 8">AD002</strain>
    </source>
</reference>
<gene>
    <name evidence="7" type="ORF">BC938DRAFT_479843</name>
</gene>
<evidence type="ECO:0000256" key="4">
    <source>
        <dbReference type="ARBA" id="ARBA00022679"/>
    </source>
</evidence>
<evidence type="ECO:0000256" key="3">
    <source>
        <dbReference type="ARBA" id="ARBA00022576"/>
    </source>
</evidence>
<dbReference type="InterPro" id="IPR015421">
    <property type="entry name" value="PyrdxlP-dep_Trfase_major"/>
</dbReference>
<proteinExistence type="inferred from homology"/>
<protein>
    <submittedName>
        <fullName evidence="7">4-aminobutyrate transaminase gata</fullName>
    </submittedName>
</protein>
<evidence type="ECO:0000256" key="2">
    <source>
        <dbReference type="ARBA" id="ARBA00008954"/>
    </source>
</evidence>
<evidence type="ECO:0000313" key="8">
    <source>
        <dbReference type="Proteomes" id="UP000274822"/>
    </source>
</evidence>
<comment type="similarity">
    <text evidence="2 6">Belongs to the class-III pyridoxal-phosphate-dependent aminotransferase family.</text>
</comment>